<keyword evidence="2" id="KW-1185">Reference proteome</keyword>
<sequence>MTPVPGRLPRWMRERLALSGAAQALSRRPCAAVAAGLVALSVFAAQAASPAVPAYREFKDWIVACDNVRRCEARLAPAAGDTLPMRLLVAREAGPAGAVGLDLAGEKPLSADALRLDGAALTGADRPAAAGSAWTNDGEGSYRLQGEPALEMARRLEQARQMAVQQSDGPLQLSLDGLAAALRFIDDVQGRVGTLTALHQPGAGPVSQVPAAPALPVVQAAAAPTPLADTQAFAAAVRTRNAALVARKCDAPRGASDDAMPLTDTDALVLLRCWSGAYQSAALVLRVPRSAPQQARPVALPDVPGGLPVGKNDDPSVATEAFYDPATATLSSFAKSRGIGDCGIARSWVFDGTAFQPASRDEQRRCAGSPGDWPALYRTRSVPATATAAPAPAQ</sequence>
<dbReference type="InterPro" id="IPR009560">
    <property type="entry name" value="DUF1176"/>
</dbReference>
<comment type="caution">
    <text evidence="1">The sequence shown here is derived from an EMBL/GenBank/DDBJ whole genome shotgun (WGS) entry which is preliminary data.</text>
</comment>
<proteinExistence type="predicted"/>
<dbReference type="OrthoDB" id="6183301at2"/>
<dbReference type="RefSeq" id="WP_110464323.1">
    <property type="nucleotide sequence ID" value="NZ_JAMOFZ010000001.1"/>
</dbReference>
<dbReference type="AlphaFoldDB" id="A0A318SPJ9"/>
<accession>A0A318SPJ9</accession>
<protein>
    <submittedName>
        <fullName evidence="1">Uncharacterized protein DUF1176</fullName>
    </submittedName>
</protein>
<reference evidence="1 2" key="1">
    <citation type="submission" date="2018-06" db="EMBL/GenBank/DDBJ databases">
        <title>Genomic Encyclopedia of Type Strains, Phase III (KMG-III): the genomes of soil and plant-associated and newly described type strains.</title>
        <authorList>
            <person name="Whitman W."/>
        </authorList>
    </citation>
    <scope>NUCLEOTIDE SEQUENCE [LARGE SCALE GENOMIC DNA]</scope>
    <source>
        <strain evidence="1 2">CECT 7646</strain>
    </source>
</reference>
<organism evidence="1 2">
    <name type="scientific">Xylophilus ampelinus</name>
    <dbReference type="NCBI Taxonomy" id="54067"/>
    <lineage>
        <taxon>Bacteria</taxon>
        <taxon>Pseudomonadati</taxon>
        <taxon>Pseudomonadota</taxon>
        <taxon>Betaproteobacteria</taxon>
        <taxon>Burkholderiales</taxon>
        <taxon>Xylophilus</taxon>
    </lineage>
</organism>
<gene>
    <name evidence="1" type="ORF">DFQ15_10272</name>
</gene>
<evidence type="ECO:0000313" key="1">
    <source>
        <dbReference type="EMBL" id="PYE79342.1"/>
    </source>
</evidence>
<dbReference type="EMBL" id="QJTC01000002">
    <property type="protein sequence ID" value="PYE79342.1"/>
    <property type="molecule type" value="Genomic_DNA"/>
</dbReference>
<evidence type="ECO:0000313" key="2">
    <source>
        <dbReference type="Proteomes" id="UP000247540"/>
    </source>
</evidence>
<dbReference type="Proteomes" id="UP000247540">
    <property type="component" value="Unassembled WGS sequence"/>
</dbReference>
<name>A0A318SPJ9_9BURK</name>
<dbReference type="Pfam" id="PF06674">
    <property type="entry name" value="DUF1176"/>
    <property type="match status" value="1"/>
</dbReference>